<name>A0A5B7KHE5_PORTR</name>
<evidence type="ECO:0000256" key="1">
    <source>
        <dbReference type="SAM" id="MobiDB-lite"/>
    </source>
</evidence>
<keyword evidence="3" id="KW-1185">Reference proteome</keyword>
<organism evidence="2 3">
    <name type="scientific">Portunus trituberculatus</name>
    <name type="common">Swimming crab</name>
    <name type="synonym">Neptunus trituberculatus</name>
    <dbReference type="NCBI Taxonomy" id="210409"/>
    <lineage>
        <taxon>Eukaryota</taxon>
        <taxon>Metazoa</taxon>
        <taxon>Ecdysozoa</taxon>
        <taxon>Arthropoda</taxon>
        <taxon>Crustacea</taxon>
        <taxon>Multicrustacea</taxon>
        <taxon>Malacostraca</taxon>
        <taxon>Eumalacostraca</taxon>
        <taxon>Eucarida</taxon>
        <taxon>Decapoda</taxon>
        <taxon>Pleocyemata</taxon>
        <taxon>Brachyura</taxon>
        <taxon>Eubrachyura</taxon>
        <taxon>Portunoidea</taxon>
        <taxon>Portunidae</taxon>
        <taxon>Portuninae</taxon>
        <taxon>Portunus</taxon>
    </lineage>
</organism>
<evidence type="ECO:0000313" key="3">
    <source>
        <dbReference type="Proteomes" id="UP000324222"/>
    </source>
</evidence>
<accession>A0A5B7KHE5</accession>
<feature type="compositionally biased region" description="Low complexity" evidence="1">
    <location>
        <begin position="1"/>
        <end position="13"/>
    </location>
</feature>
<evidence type="ECO:0000313" key="2">
    <source>
        <dbReference type="EMBL" id="MPD03995.1"/>
    </source>
</evidence>
<reference evidence="2 3" key="1">
    <citation type="submission" date="2019-05" db="EMBL/GenBank/DDBJ databases">
        <title>Another draft genome of Portunus trituberculatus and its Hox gene families provides insights of decapod evolution.</title>
        <authorList>
            <person name="Jeong J.-H."/>
            <person name="Song I."/>
            <person name="Kim S."/>
            <person name="Choi T."/>
            <person name="Kim D."/>
            <person name="Ryu S."/>
            <person name="Kim W."/>
        </authorList>
    </citation>
    <scope>NUCLEOTIDE SEQUENCE [LARGE SCALE GENOMIC DNA]</scope>
    <source>
        <tissue evidence="2">Muscle</tissue>
    </source>
</reference>
<sequence>MRGSAGVSVAAASHWLGGQNQERTGPASLLPRPTLSGCRSHCCSSPATHRPQVCRGPARGGGITRSPGTP</sequence>
<proteinExistence type="predicted"/>
<dbReference type="Proteomes" id="UP000324222">
    <property type="component" value="Unassembled WGS sequence"/>
</dbReference>
<dbReference type="AlphaFoldDB" id="A0A5B7KHE5"/>
<feature type="region of interest" description="Disordered" evidence="1">
    <location>
        <begin position="1"/>
        <end position="70"/>
    </location>
</feature>
<comment type="caution">
    <text evidence="2">The sequence shown here is derived from an EMBL/GenBank/DDBJ whole genome shotgun (WGS) entry which is preliminary data.</text>
</comment>
<dbReference type="EMBL" id="VSRR010138969">
    <property type="protein sequence ID" value="MPD03995.1"/>
    <property type="molecule type" value="Genomic_DNA"/>
</dbReference>
<gene>
    <name evidence="2" type="ORF">E2C01_099660</name>
</gene>
<protein>
    <submittedName>
        <fullName evidence="2">Uncharacterized protein</fullName>
    </submittedName>
</protein>